<feature type="compositionally biased region" description="Acidic residues" evidence="1">
    <location>
        <begin position="323"/>
        <end position="337"/>
    </location>
</feature>
<evidence type="ECO:0000313" key="3">
    <source>
        <dbReference type="Proteomes" id="UP000799118"/>
    </source>
</evidence>
<accession>A0A6A4HID6</accession>
<evidence type="ECO:0000313" key="2">
    <source>
        <dbReference type="EMBL" id="KAE9398289.1"/>
    </source>
</evidence>
<dbReference type="Proteomes" id="UP000799118">
    <property type="component" value="Unassembled WGS sequence"/>
</dbReference>
<name>A0A6A4HID6_9AGAR</name>
<reference evidence="2" key="1">
    <citation type="journal article" date="2019" name="Environ. Microbiol.">
        <title>Fungal ecological strategies reflected in gene transcription - a case study of two litter decomposers.</title>
        <authorList>
            <person name="Barbi F."/>
            <person name="Kohler A."/>
            <person name="Barry K."/>
            <person name="Baskaran P."/>
            <person name="Daum C."/>
            <person name="Fauchery L."/>
            <person name="Ihrmark K."/>
            <person name="Kuo A."/>
            <person name="LaButti K."/>
            <person name="Lipzen A."/>
            <person name="Morin E."/>
            <person name="Grigoriev I.V."/>
            <person name="Henrissat B."/>
            <person name="Lindahl B."/>
            <person name="Martin F."/>
        </authorList>
    </citation>
    <scope>NUCLEOTIDE SEQUENCE</scope>
    <source>
        <strain evidence="2">JB14</strain>
    </source>
</reference>
<dbReference type="GO" id="GO:0003677">
    <property type="term" value="F:DNA binding"/>
    <property type="evidence" value="ECO:0007669"/>
    <property type="project" value="InterPro"/>
</dbReference>
<organism evidence="2 3">
    <name type="scientific">Gymnopus androsaceus JB14</name>
    <dbReference type="NCBI Taxonomy" id="1447944"/>
    <lineage>
        <taxon>Eukaryota</taxon>
        <taxon>Fungi</taxon>
        <taxon>Dikarya</taxon>
        <taxon>Basidiomycota</taxon>
        <taxon>Agaricomycotina</taxon>
        <taxon>Agaricomycetes</taxon>
        <taxon>Agaricomycetidae</taxon>
        <taxon>Agaricales</taxon>
        <taxon>Marasmiineae</taxon>
        <taxon>Omphalotaceae</taxon>
        <taxon>Gymnopus</taxon>
    </lineage>
</organism>
<gene>
    <name evidence="2" type="ORF">BT96DRAFT_39327</name>
</gene>
<feature type="region of interest" description="Disordered" evidence="1">
    <location>
        <begin position="527"/>
        <end position="572"/>
    </location>
</feature>
<proteinExistence type="predicted"/>
<sequence>MSSVLVPQSSPGFGTASLFFDQNLKSMPLLVPDLVSLLHAASSSSAEALGISDVSEQGNSDEDVAEITNFLDVQESAGTPITPKHWRAKPSSTLAPAKDDIRISYLASNTAVVDHITVASMSADDPVSPASLSIPAASLLPDVIDLTSEPRALANIKRPVGRPKKITAVGRSENDAPSKRLAVGRPRKFPKLPPTGIKRPVGRPRKPPIPAGAFAPPIKRPVGRPRKNPITVAVTPPTPAKNVLGYETLYSPIPLSYPARSLVSKGNALIQPEVNDLVEALSSAFSQNAIQDSGSRRRFASGWQEHDLVGALSSAFANNAIPDTDDESSDSSSDPDSEIIPHSSKLPTRRRRRRIALKRVPQIPSSPIKRLRPKRTPKALYVPPSEKAIEAYLDVEYLPVELPLGVSIAPENESEYMDPDDEVLLDYDSSSEIVEERTNQEQQKSNHSSLTLRNNLRFLSVNQKILSCKAPKSMPIRQFTISTASSTTAYVSRAEEYCGDRALGEILDGLPSWEANIKPRTYFRRRATCDESSSERGTSEISGEGEETGNSVVKTTTKRSYSEDDSAPRKRVKFSDSVSVGFQSSAEIDAPNNHSEFDVVLCGELLQKLVKGKVQMSDQASNSMGYHLNLQPS</sequence>
<evidence type="ECO:0000256" key="1">
    <source>
        <dbReference type="SAM" id="MobiDB-lite"/>
    </source>
</evidence>
<dbReference type="PRINTS" id="PR00929">
    <property type="entry name" value="ATHOOK"/>
</dbReference>
<feature type="region of interest" description="Disordered" evidence="1">
    <location>
        <begin position="319"/>
        <end position="351"/>
    </location>
</feature>
<dbReference type="InterPro" id="IPR017956">
    <property type="entry name" value="AT_hook_DNA-bd_motif"/>
</dbReference>
<feature type="region of interest" description="Disordered" evidence="1">
    <location>
        <begin position="185"/>
        <end position="231"/>
    </location>
</feature>
<feature type="compositionally biased region" description="Basic and acidic residues" evidence="1">
    <location>
        <begin position="527"/>
        <end position="538"/>
    </location>
</feature>
<protein>
    <submittedName>
        <fullName evidence="2">Uncharacterized protein</fullName>
    </submittedName>
</protein>
<dbReference type="EMBL" id="ML769485">
    <property type="protein sequence ID" value="KAE9398289.1"/>
    <property type="molecule type" value="Genomic_DNA"/>
</dbReference>
<keyword evidence="3" id="KW-1185">Reference proteome</keyword>
<dbReference type="AlphaFoldDB" id="A0A6A4HID6"/>
<dbReference type="OrthoDB" id="2892623at2759"/>